<organism evidence="2">
    <name type="scientific">Chlorella variabilis</name>
    <name type="common">Green alga</name>
    <dbReference type="NCBI Taxonomy" id="554065"/>
    <lineage>
        <taxon>Eukaryota</taxon>
        <taxon>Viridiplantae</taxon>
        <taxon>Chlorophyta</taxon>
        <taxon>core chlorophytes</taxon>
        <taxon>Trebouxiophyceae</taxon>
        <taxon>Chlorellales</taxon>
        <taxon>Chlorellaceae</taxon>
        <taxon>Chlorella clade</taxon>
        <taxon>Chlorella</taxon>
    </lineage>
</organism>
<dbReference type="KEGG" id="cvr:CHLNCDRAFT_139491"/>
<dbReference type="Proteomes" id="UP000008141">
    <property type="component" value="Unassembled WGS sequence"/>
</dbReference>
<name>E1ZQ97_CHLVA</name>
<sequence length="283" mass="30468">MMQEAVVMNLASLLELSASTGSVRQMAKWVAAAAPDDFDLECTKAQEPSCRRKLQFRAFSESSELELSGTFPLFGGPAKLTGEQASELAGVWKLDSEEDQRRLDGSLYEIALKEALEAGGSLDLQEVMADALAQSSSLSNYKLIIPSVDAQSGLFIAYRVLMNVTSSAAGAPQPGQKFPDVKRIIGYARGLPCGSIAFQGAENVDTATYYGLVPEAEGGEIMELLRIEGIEVWDTEGKRTLDDQSIVQIRLAKVDGPQEMEEALASLASSLPLKPLRDDKAVS</sequence>
<reference evidence="1 2" key="1">
    <citation type="journal article" date="2010" name="Plant Cell">
        <title>The Chlorella variabilis NC64A genome reveals adaptation to photosymbiosis, coevolution with viruses, and cryptic sex.</title>
        <authorList>
            <person name="Blanc G."/>
            <person name="Duncan G."/>
            <person name="Agarkova I."/>
            <person name="Borodovsky M."/>
            <person name="Gurnon J."/>
            <person name="Kuo A."/>
            <person name="Lindquist E."/>
            <person name="Lucas S."/>
            <person name="Pangilinan J."/>
            <person name="Polle J."/>
            <person name="Salamov A."/>
            <person name="Terry A."/>
            <person name="Yamada T."/>
            <person name="Dunigan D.D."/>
            <person name="Grigoriev I.V."/>
            <person name="Claverie J.M."/>
            <person name="Van Etten J.L."/>
        </authorList>
    </citation>
    <scope>NUCLEOTIDE SEQUENCE [LARGE SCALE GENOMIC DNA]</scope>
    <source>
        <strain evidence="1 2">NC64A</strain>
    </source>
</reference>
<accession>E1ZQ97</accession>
<gene>
    <name evidence="1" type="ORF">CHLNCDRAFT_139491</name>
</gene>
<keyword evidence="2" id="KW-1185">Reference proteome</keyword>
<dbReference type="AlphaFoldDB" id="E1ZQ97"/>
<evidence type="ECO:0000313" key="2">
    <source>
        <dbReference type="Proteomes" id="UP000008141"/>
    </source>
</evidence>
<dbReference type="RefSeq" id="XP_005844086.1">
    <property type="nucleotide sequence ID" value="XM_005844024.1"/>
</dbReference>
<evidence type="ECO:0000313" key="1">
    <source>
        <dbReference type="EMBL" id="EFN51984.1"/>
    </source>
</evidence>
<protein>
    <submittedName>
        <fullName evidence="1">Expressed protein</fullName>
    </submittedName>
</protein>
<proteinExistence type="predicted"/>
<dbReference type="OrthoDB" id="10506644at2759"/>
<dbReference type="GeneID" id="17351427"/>
<dbReference type="InParanoid" id="E1ZQ97"/>
<dbReference type="EMBL" id="GL433859">
    <property type="protein sequence ID" value="EFN51984.1"/>
    <property type="molecule type" value="Genomic_DNA"/>
</dbReference>